<dbReference type="CDD" id="cd00086">
    <property type="entry name" value="homeodomain"/>
    <property type="match status" value="1"/>
</dbReference>
<evidence type="ECO:0000256" key="6">
    <source>
        <dbReference type="ARBA" id="ARBA00023242"/>
    </source>
</evidence>
<dbReference type="PANTHER" id="PTHR46110">
    <property type="entry name" value="HOMEOBOX PROTEIN HMX"/>
    <property type="match status" value="1"/>
</dbReference>
<dbReference type="SUPFAM" id="SSF46689">
    <property type="entry name" value="Homeodomain-like"/>
    <property type="match status" value="1"/>
</dbReference>
<feature type="domain" description="Homeobox" evidence="11">
    <location>
        <begin position="62"/>
        <end position="109"/>
    </location>
</feature>
<dbReference type="InterPro" id="IPR001356">
    <property type="entry name" value="HD"/>
</dbReference>
<feature type="DNA-binding region" description="Homeobox" evidence="8">
    <location>
        <begin position="64"/>
        <end position="110"/>
    </location>
</feature>
<dbReference type="GO" id="GO:0005634">
    <property type="term" value="C:nucleus"/>
    <property type="evidence" value="ECO:0007669"/>
    <property type="project" value="UniProtKB-SubCell"/>
</dbReference>
<keyword evidence="4 8" id="KW-0371">Homeobox</keyword>
<dbReference type="InterPro" id="IPR017970">
    <property type="entry name" value="Homeobox_CS"/>
</dbReference>
<evidence type="ECO:0000313" key="12">
    <source>
        <dbReference type="EMBL" id="KAK7508437.1"/>
    </source>
</evidence>
<dbReference type="EMBL" id="JACVVK020000001">
    <property type="protein sequence ID" value="KAK7508437.1"/>
    <property type="molecule type" value="Genomic_DNA"/>
</dbReference>
<feature type="non-terminal residue" evidence="12">
    <location>
        <position position="1"/>
    </location>
</feature>
<evidence type="ECO:0000256" key="3">
    <source>
        <dbReference type="ARBA" id="ARBA00023125"/>
    </source>
</evidence>
<dbReference type="Proteomes" id="UP001519460">
    <property type="component" value="Unassembled WGS sequence"/>
</dbReference>
<evidence type="ECO:0000256" key="4">
    <source>
        <dbReference type="ARBA" id="ARBA00023155"/>
    </source>
</evidence>
<keyword evidence="5" id="KW-0804">Transcription</keyword>
<dbReference type="InterPro" id="IPR009057">
    <property type="entry name" value="Homeodomain-like_sf"/>
</dbReference>
<evidence type="ECO:0000256" key="1">
    <source>
        <dbReference type="ARBA" id="ARBA00004123"/>
    </source>
</evidence>
<evidence type="ECO:0000256" key="9">
    <source>
        <dbReference type="RuleBase" id="RU000682"/>
    </source>
</evidence>
<dbReference type="GO" id="GO:0003677">
    <property type="term" value="F:DNA binding"/>
    <property type="evidence" value="ECO:0007669"/>
    <property type="project" value="UniProtKB-UniRule"/>
</dbReference>
<comment type="caution">
    <text evidence="12">The sequence shown here is derived from an EMBL/GenBank/DDBJ whole genome shotgun (WGS) entry which is preliminary data.</text>
</comment>
<evidence type="ECO:0000256" key="7">
    <source>
        <dbReference type="ARBA" id="ARBA00038165"/>
    </source>
</evidence>
<feature type="region of interest" description="Disordered" evidence="10">
    <location>
        <begin position="1"/>
        <end position="60"/>
    </location>
</feature>
<dbReference type="Gene3D" id="1.10.10.60">
    <property type="entry name" value="Homeodomain-like"/>
    <property type="match status" value="1"/>
</dbReference>
<reference evidence="12 13" key="1">
    <citation type="journal article" date="2023" name="Sci. Data">
        <title>Genome assembly of the Korean intertidal mud-creeper Batillaria attramentaria.</title>
        <authorList>
            <person name="Patra A.K."/>
            <person name="Ho P.T."/>
            <person name="Jun S."/>
            <person name="Lee S.J."/>
            <person name="Kim Y."/>
            <person name="Won Y.J."/>
        </authorList>
    </citation>
    <scope>NUCLEOTIDE SEQUENCE [LARGE SCALE GENOMIC DNA]</scope>
    <source>
        <strain evidence="12">Wonlab-2016</strain>
    </source>
</reference>
<dbReference type="PROSITE" id="PS00027">
    <property type="entry name" value="HOMEOBOX_1"/>
    <property type="match status" value="1"/>
</dbReference>
<sequence>PSTARLRPTSPKGLLSPPSPASPASDGGRGERDRDRDNLGPSSPKRCKEPLDSGDEDGDGFQVFQLESTFDMKRYLSSSERAGLAASLHLTETQVKIWFQNRRNKWKRQLAAEMEAANMSAQRSPHRMVRVPVLYHDSSVAFPTSASRAERLSSSSSPPLSSSLNPLCYPHPYPHLSTLRSLHGAV</sequence>
<dbReference type="InterPro" id="IPR020479">
    <property type="entry name" value="HD_metazoa"/>
</dbReference>
<evidence type="ECO:0000256" key="8">
    <source>
        <dbReference type="PROSITE-ProRule" id="PRU00108"/>
    </source>
</evidence>
<keyword evidence="6 8" id="KW-0539">Nucleus</keyword>
<dbReference type="InterPro" id="IPR051300">
    <property type="entry name" value="HMX_Homeobox_TF"/>
</dbReference>
<evidence type="ECO:0000256" key="5">
    <source>
        <dbReference type="ARBA" id="ARBA00023163"/>
    </source>
</evidence>
<evidence type="ECO:0000256" key="10">
    <source>
        <dbReference type="SAM" id="MobiDB-lite"/>
    </source>
</evidence>
<evidence type="ECO:0000256" key="2">
    <source>
        <dbReference type="ARBA" id="ARBA00023015"/>
    </source>
</evidence>
<accession>A0ABD0MAQ4</accession>
<evidence type="ECO:0000313" key="13">
    <source>
        <dbReference type="Proteomes" id="UP001519460"/>
    </source>
</evidence>
<proteinExistence type="inferred from homology"/>
<keyword evidence="2" id="KW-0805">Transcription regulation</keyword>
<dbReference type="Pfam" id="PF00046">
    <property type="entry name" value="Homeodomain"/>
    <property type="match status" value="1"/>
</dbReference>
<protein>
    <recommendedName>
        <fullName evidence="11">Homeobox domain-containing protein</fullName>
    </recommendedName>
</protein>
<organism evidence="12 13">
    <name type="scientific">Batillaria attramentaria</name>
    <dbReference type="NCBI Taxonomy" id="370345"/>
    <lineage>
        <taxon>Eukaryota</taxon>
        <taxon>Metazoa</taxon>
        <taxon>Spiralia</taxon>
        <taxon>Lophotrochozoa</taxon>
        <taxon>Mollusca</taxon>
        <taxon>Gastropoda</taxon>
        <taxon>Caenogastropoda</taxon>
        <taxon>Sorbeoconcha</taxon>
        <taxon>Cerithioidea</taxon>
        <taxon>Batillariidae</taxon>
        <taxon>Batillaria</taxon>
    </lineage>
</organism>
<comment type="subcellular location">
    <subcellularLocation>
        <location evidence="1 8 9">Nucleus</location>
    </subcellularLocation>
</comment>
<dbReference type="PROSITE" id="PS50071">
    <property type="entry name" value="HOMEOBOX_2"/>
    <property type="match status" value="1"/>
</dbReference>
<dbReference type="SMART" id="SM00389">
    <property type="entry name" value="HOX"/>
    <property type="match status" value="1"/>
</dbReference>
<feature type="compositionally biased region" description="Basic and acidic residues" evidence="10">
    <location>
        <begin position="28"/>
        <end position="38"/>
    </location>
</feature>
<keyword evidence="3 8" id="KW-0238">DNA-binding</keyword>
<gene>
    <name evidence="12" type="ORF">BaRGS_00000003</name>
</gene>
<dbReference type="PRINTS" id="PR00024">
    <property type="entry name" value="HOMEOBOX"/>
</dbReference>
<dbReference type="PANTHER" id="PTHR46110:SF3">
    <property type="entry name" value="HOMEOBOX PROTEIN HMX"/>
    <property type="match status" value="1"/>
</dbReference>
<comment type="similarity">
    <text evidence="7">Belongs to the HMX homeobox family.</text>
</comment>
<evidence type="ECO:0000259" key="11">
    <source>
        <dbReference type="PROSITE" id="PS50071"/>
    </source>
</evidence>
<name>A0ABD0MAQ4_9CAEN</name>
<keyword evidence="13" id="KW-1185">Reference proteome</keyword>
<dbReference type="AlphaFoldDB" id="A0ABD0MAQ4"/>